<proteinExistence type="inferred from homology"/>
<dbReference type="InterPro" id="IPR047122">
    <property type="entry name" value="Trans-enoyl_RdTase-like"/>
</dbReference>
<dbReference type="EMBL" id="JAPDRK010000015">
    <property type="protein sequence ID" value="KAJ9605854.1"/>
    <property type="molecule type" value="Genomic_DNA"/>
</dbReference>
<gene>
    <name evidence="5" type="ORF">H2200_009703</name>
</gene>
<dbReference type="Pfam" id="PF08240">
    <property type="entry name" value="ADH_N"/>
    <property type="match status" value="1"/>
</dbReference>
<dbReference type="SUPFAM" id="SSF50129">
    <property type="entry name" value="GroES-like"/>
    <property type="match status" value="1"/>
</dbReference>
<name>A0AA39CF36_9EURO</name>
<dbReference type="InterPro" id="IPR013154">
    <property type="entry name" value="ADH-like_N"/>
</dbReference>
<evidence type="ECO:0000256" key="1">
    <source>
        <dbReference type="ARBA" id="ARBA00008072"/>
    </source>
</evidence>
<comment type="caution">
    <text evidence="5">The sequence shown here is derived from an EMBL/GenBank/DDBJ whole genome shotgun (WGS) entry which is preliminary data.</text>
</comment>
<protein>
    <recommendedName>
        <fullName evidence="4">Alcohol dehydrogenase-like N-terminal domain-containing protein</fullName>
    </recommendedName>
</protein>
<reference evidence="5" key="1">
    <citation type="submission" date="2022-10" db="EMBL/GenBank/DDBJ databases">
        <title>Culturing micro-colonial fungi from biological soil crusts in the Mojave desert and describing Neophaeococcomyces mojavensis, and introducing the new genera and species Taxawa tesnikishii.</title>
        <authorList>
            <person name="Kurbessoian T."/>
            <person name="Stajich J.E."/>
        </authorList>
    </citation>
    <scope>NUCLEOTIDE SEQUENCE</scope>
    <source>
        <strain evidence="5">TK_41</strain>
    </source>
</reference>
<evidence type="ECO:0000259" key="4">
    <source>
        <dbReference type="Pfam" id="PF08240"/>
    </source>
</evidence>
<dbReference type="Proteomes" id="UP001172673">
    <property type="component" value="Unassembled WGS sequence"/>
</dbReference>
<keyword evidence="2" id="KW-0560">Oxidoreductase</keyword>
<dbReference type="PANTHER" id="PTHR45348">
    <property type="entry name" value="HYPOTHETICAL OXIDOREDUCTASE (EUROFUNG)"/>
    <property type="match status" value="1"/>
</dbReference>
<evidence type="ECO:0000313" key="6">
    <source>
        <dbReference type="Proteomes" id="UP001172673"/>
    </source>
</evidence>
<sequence>MPPTNKALVLSTPKSPTQSILPAPYSHPSAGELVIKTHAVAMNPADWGIQRLGILIPESEYPIILGCDIAGEVVELPSGRDENASDENAWLKRFKIGDRVIGQTGPLFTKEAKDIDLSGDGLDVWKDKKIYAYAAFQEYVVLKGPLIARIPDNITYKDGAVLPLGIATAASCLFPPTMLNLDFPPADRKAAPNGKILLVWGASSSVGSCGVQIAMQAGYTVVGICSARNFGMVEGLGAVKCFDHNSASIVEDVVGYLKAEHEGKEVAGAYDGISTAPTLTSLCEILHRLSGTGIKTRKFIASVYPGAEAHAIHDVEIIVNLTQGMDQFYRIAGQARDWLEGAMQHGRVACAPEKDIVGNGLEAVQGAMDRLAEGKCQKFRQKSPKKNTGYNAFSTLSFPTSPMALPGAENITPTFNLRDDTERQNKVESFPVLNSSIAPMDFQRDTNDVRKSDTRNDTGGLEIFAIAS</sequence>
<dbReference type="InterPro" id="IPR036291">
    <property type="entry name" value="NAD(P)-bd_dom_sf"/>
</dbReference>
<feature type="region of interest" description="Disordered" evidence="3">
    <location>
        <begin position="1"/>
        <end position="21"/>
    </location>
</feature>
<evidence type="ECO:0000313" key="5">
    <source>
        <dbReference type="EMBL" id="KAJ9605854.1"/>
    </source>
</evidence>
<comment type="similarity">
    <text evidence="1">Belongs to the zinc-containing alcohol dehydrogenase family.</text>
</comment>
<feature type="domain" description="Alcohol dehydrogenase-like N-terminal" evidence="4">
    <location>
        <begin position="30"/>
        <end position="152"/>
    </location>
</feature>
<dbReference type="CDD" id="cd08249">
    <property type="entry name" value="enoyl_reductase_like"/>
    <property type="match status" value="1"/>
</dbReference>
<organism evidence="5 6">
    <name type="scientific">Cladophialophora chaetospira</name>
    <dbReference type="NCBI Taxonomy" id="386627"/>
    <lineage>
        <taxon>Eukaryota</taxon>
        <taxon>Fungi</taxon>
        <taxon>Dikarya</taxon>
        <taxon>Ascomycota</taxon>
        <taxon>Pezizomycotina</taxon>
        <taxon>Eurotiomycetes</taxon>
        <taxon>Chaetothyriomycetidae</taxon>
        <taxon>Chaetothyriales</taxon>
        <taxon>Herpotrichiellaceae</taxon>
        <taxon>Cladophialophora</taxon>
    </lineage>
</organism>
<accession>A0AA39CF36</accession>
<dbReference type="SUPFAM" id="SSF51735">
    <property type="entry name" value="NAD(P)-binding Rossmann-fold domains"/>
    <property type="match status" value="1"/>
</dbReference>
<evidence type="ECO:0000256" key="2">
    <source>
        <dbReference type="ARBA" id="ARBA00023002"/>
    </source>
</evidence>
<dbReference type="PANTHER" id="PTHR45348:SF2">
    <property type="entry name" value="ZINC-TYPE ALCOHOL DEHYDROGENASE-LIKE PROTEIN C2E1P3.01"/>
    <property type="match status" value="1"/>
</dbReference>
<dbReference type="AlphaFoldDB" id="A0AA39CF36"/>
<dbReference type="InterPro" id="IPR011032">
    <property type="entry name" value="GroES-like_sf"/>
</dbReference>
<dbReference type="GO" id="GO:0016651">
    <property type="term" value="F:oxidoreductase activity, acting on NAD(P)H"/>
    <property type="evidence" value="ECO:0007669"/>
    <property type="project" value="InterPro"/>
</dbReference>
<evidence type="ECO:0000256" key="3">
    <source>
        <dbReference type="SAM" id="MobiDB-lite"/>
    </source>
</evidence>
<dbReference type="Gene3D" id="3.40.50.720">
    <property type="entry name" value="NAD(P)-binding Rossmann-like Domain"/>
    <property type="match status" value="1"/>
</dbReference>
<dbReference type="Gene3D" id="3.90.180.10">
    <property type="entry name" value="Medium-chain alcohol dehydrogenases, catalytic domain"/>
    <property type="match status" value="1"/>
</dbReference>
<keyword evidence="6" id="KW-1185">Reference proteome</keyword>